<keyword evidence="2" id="KW-0812">Transmembrane</keyword>
<reference evidence="3 4" key="1">
    <citation type="submission" date="2020-07" db="EMBL/GenBank/DDBJ databases">
        <title>Genomic Encyclopedia of Type Strains, Phase IV (KMG-V): Genome sequencing to study the core and pangenomes of soil and plant-associated prokaryotes.</title>
        <authorList>
            <person name="Whitman W."/>
        </authorList>
    </citation>
    <scope>NUCLEOTIDE SEQUENCE [LARGE SCALE GENOMIC DNA]</scope>
    <source>
        <strain evidence="3 4">X4EP2</strain>
    </source>
</reference>
<feature type="transmembrane region" description="Helical" evidence="2">
    <location>
        <begin position="123"/>
        <end position="144"/>
    </location>
</feature>
<keyword evidence="2" id="KW-1133">Transmembrane helix</keyword>
<evidence type="ECO:0000256" key="1">
    <source>
        <dbReference type="SAM" id="MobiDB-lite"/>
    </source>
</evidence>
<dbReference type="AlphaFoldDB" id="A0A7Y9TG47"/>
<sequence length="170" mass="18134">MSSPVPLLRAVRVIHLYLGVFIAPALIFFAITGGLQTFNLHETTRGSSYKPPAILVKLGQLHKKQTLVVPVRKPQPPAALASGSPKGDKPHDGAPDAPAGAGANAKPTDAPVTKVKNLLPMKLFFLLVSLGLFTSTLTGLYMSYKYIRNTKLITALLIAGIVIPVLLTFL</sequence>
<proteinExistence type="predicted"/>
<evidence type="ECO:0000256" key="2">
    <source>
        <dbReference type="SAM" id="Phobius"/>
    </source>
</evidence>
<gene>
    <name evidence="3" type="ORF">HDF17_001798</name>
</gene>
<evidence type="ECO:0000313" key="4">
    <source>
        <dbReference type="Proteomes" id="UP000589520"/>
    </source>
</evidence>
<organism evidence="3 4">
    <name type="scientific">Granulicella arctica</name>
    <dbReference type="NCBI Taxonomy" id="940613"/>
    <lineage>
        <taxon>Bacteria</taxon>
        <taxon>Pseudomonadati</taxon>
        <taxon>Acidobacteriota</taxon>
        <taxon>Terriglobia</taxon>
        <taxon>Terriglobales</taxon>
        <taxon>Acidobacteriaceae</taxon>
        <taxon>Granulicella</taxon>
    </lineage>
</organism>
<feature type="compositionally biased region" description="Low complexity" evidence="1">
    <location>
        <begin position="95"/>
        <end position="107"/>
    </location>
</feature>
<evidence type="ECO:0000313" key="3">
    <source>
        <dbReference type="EMBL" id="NYF79511.1"/>
    </source>
</evidence>
<keyword evidence="4" id="KW-1185">Reference proteome</keyword>
<protein>
    <recommendedName>
        <fullName evidence="5">PepSY domain-containing protein</fullName>
    </recommendedName>
</protein>
<dbReference type="EMBL" id="JACCCW010000001">
    <property type="protein sequence ID" value="NYF79511.1"/>
    <property type="molecule type" value="Genomic_DNA"/>
</dbReference>
<feature type="transmembrane region" description="Helical" evidence="2">
    <location>
        <begin position="14"/>
        <end position="35"/>
    </location>
</feature>
<dbReference type="Proteomes" id="UP000589520">
    <property type="component" value="Unassembled WGS sequence"/>
</dbReference>
<feature type="region of interest" description="Disordered" evidence="1">
    <location>
        <begin position="73"/>
        <end position="109"/>
    </location>
</feature>
<comment type="caution">
    <text evidence="3">The sequence shown here is derived from an EMBL/GenBank/DDBJ whole genome shotgun (WGS) entry which is preliminary data.</text>
</comment>
<name>A0A7Y9TG47_9BACT</name>
<feature type="transmembrane region" description="Helical" evidence="2">
    <location>
        <begin position="150"/>
        <end position="169"/>
    </location>
</feature>
<keyword evidence="2" id="KW-0472">Membrane</keyword>
<accession>A0A7Y9TG47</accession>
<evidence type="ECO:0008006" key="5">
    <source>
        <dbReference type="Google" id="ProtNLM"/>
    </source>
</evidence>